<protein>
    <submittedName>
        <fullName evidence="1">Uncharacterized protein</fullName>
    </submittedName>
</protein>
<keyword evidence="2" id="KW-1185">Reference proteome</keyword>
<evidence type="ECO:0000313" key="2">
    <source>
        <dbReference type="Proteomes" id="UP000485058"/>
    </source>
</evidence>
<evidence type="ECO:0000313" key="1">
    <source>
        <dbReference type="EMBL" id="GFH27884.1"/>
    </source>
</evidence>
<comment type="caution">
    <text evidence="1">The sequence shown here is derived from an EMBL/GenBank/DDBJ whole genome shotgun (WGS) entry which is preliminary data.</text>
</comment>
<dbReference type="EMBL" id="BLLF01003658">
    <property type="protein sequence ID" value="GFH27884.1"/>
    <property type="molecule type" value="Genomic_DNA"/>
</dbReference>
<organism evidence="1 2">
    <name type="scientific">Haematococcus lacustris</name>
    <name type="common">Green alga</name>
    <name type="synonym">Haematococcus pluvialis</name>
    <dbReference type="NCBI Taxonomy" id="44745"/>
    <lineage>
        <taxon>Eukaryota</taxon>
        <taxon>Viridiplantae</taxon>
        <taxon>Chlorophyta</taxon>
        <taxon>core chlorophytes</taxon>
        <taxon>Chlorophyceae</taxon>
        <taxon>CS clade</taxon>
        <taxon>Chlamydomonadales</taxon>
        <taxon>Haematococcaceae</taxon>
        <taxon>Haematococcus</taxon>
    </lineage>
</organism>
<gene>
    <name evidence="1" type="ORF">HaLaN_26272</name>
</gene>
<sequence length="113" mass="11494">MQAAAQLKHDKGDPVATARLVDPQGSVLVLSLQLTQLISSAGQTGGVVDLTFGPAAAQLALQTLAMARANLLGSGQDAVLLVQQLVEGLGSVPAFLIRAVPTCLLSQAMLPPV</sequence>
<accession>A0A6A0A666</accession>
<name>A0A6A0A666_HAELA</name>
<proteinExistence type="predicted"/>
<dbReference type="Proteomes" id="UP000485058">
    <property type="component" value="Unassembled WGS sequence"/>
</dbReference>
<dbReference type="AlphaFoldDB" id="A0A6A0A666"/>
<reference evidence="1 2" key="1">
    <citation type="submission" date="2020-02" db="EMBL/GenBank/DDBJ databases">
        <title>Draft genome sequence of Haematococcus lacustris strain NIES-144.</title>
        <authorList>
            <person name="Morimoto D."/>
            <person name="Nakagawa S."/>
            <person name="Yoshida T."/>
            <person name="Sawayama S."/>
        </authorList>
    </citation>
    <scope>NUCLEOTIDE SEQUENCE [LARGE SCALE GENOMIC DNA]</scope>
    <source>
        <strain evidence="1 2">NIES-144</strain>
    </source>
</reference>